<dbReference type="Proteomes" id="UP001302126">
    <property type="component" value="Unassembled WGS sequence"/>
</dbReference>
<dbReference type="AlphaFoldDB" id="A0AAN7AGM3"/>
<gene>
    <name evidence="3" type="ORF">QBC35DRAFT_504308</name>
</gene>
<evidence type="ECO:0000313" key="3">
    <source>
        <dbReference type="EMBL" id="KAK4185182.1"/>
    </source>
</evidence>
<dbReference type="PANTHER" id="PTHR23025:SF3">
    <property type="entry name" value="HORMONE-SENSITIVE LIPASE"/>
    <property type="match status" value="1"/>
</dbReference>
<reference evidence="3" key="1">
    <citation type="journal article" date="2023" name="Mol. Phylogenet. Evol.">
        <title>Genome-scale phylogeny and comparative genomics of the fungal order Sordariales.</title>
        <authorList>
            <person name="Hensen N."/>
            <person name="Bonometti L."/>
            <person name="Westerberg I."/>
            <person name="Brannstrom I.O."/>
            <person name="Guillou S."/>
            <person name="Cros-Aarteil S."/>
            <person name="Calhoun S."/>
            <person name="Haridas S."/>
            <person name="Kuo A."/>
            <person name="Mondo S."/>
            <person name="Pangilinan J."/>
            <person name="Riley R."/>
            <person name="LaButti K."/>
            <person name="Andreopoulos B."/>
            <person name="Lipzen A."/>
            <person name="Chen C."/>
            <person name="Yan M."/>
            <person name="Daum C."/>
            <person name="Ng V."/>
            <person name="Clum A."/>
            <person name="Steindorff A."/>
            <person name="Ohm R.A."/>
            <person name="Martin F."/>
            <person name="Silar P."/>
            <person name="Natvig D.O."/>
            <person name="Lalanne C."/>
            <person name="Gautier V."/>
            <person name="Ament-Velasquez S.L."/>
            <person name="Kruys A."/>
            <person name="Hutchinson M.I."/>
            <person name="Powell A.J."/>
            <person name="Barry K."/>
            <person name="Miller A.N."/>
            <person name="Grigoriev I.V."/>
            <person name="Debuchy R."/>
            <person name="Gladieux P."/>
            <person name="Hiltunen Thoren M."/>
            <person name="Johannesson H."/>
        </authorList>
    </citation>
    <scope>NUCLEOTIDE SEQUENCE</scope>
    <source>
        <strain evidence="3">PSN309</strain>
    </source>
</reference>
<evidence type="ECO:0000313" key="4">
    <source>
        <dbReference type="Proteomes" id="UP001302126"/>
    </source>
</evidence>
<accession>A0AAN7AGM3</accession>
<dbReference type="InterPro" id="IPR013094">
    <property type="entry name" value="AB_hydrolase_3"/>
</dbReference>
<dbReference type="GO" id="GO:0019433">
    <property type="term" value="P:triglyceride catabolic process"/>
    <property type="evidence" value="ECO:0007669"/>
    <property type="project" value="TreeGrafter"/>
</dbReference>
<dbReference type="GO" id="GO:0004806">
    <property type="term" value="F:triacylglycerol lipase activity"/>
    <property type="evidence" value="ECO:0007669"/>
    <property type="project" value="TreeGrafter"/>
</dbReference>
<evidence type="ECO:0000256" key="1">
    <source>
        <dbReference type="SAM" id="MobiDB-lite"/>
    </source>
</evidence>
<evidence type="ECO:0000259" key="2">
    <source>
        <dbReference type="Pfam" id="PF07859"/>
    </source>
</evidence>
<dbReference type="GO" id="GO:0004771">
    <property type="term" value="F:sterol ester esterase activity"/>
    <property type="evidence" value="ECO:0007669"/>
    <property type="project" value="TreeGrafter"/>
</dbReference>
<dbReference type="Pfam" id="PF07859">
    <property type="entry name" value="Abhydrolase_3"/>
    <property type="match status" value="1"/>
</dbReference>
<organism evidence="3 4">
    <name type="scientific">Podospora australis</name>
    <dbReference type="NCBI Taxonomy" id="1536484"/>
    <lineage>
        <taxon>Eukaryota</taxon>
        <taxon>Fungi</taxon>
        <taxon>Dikarya</taxon>
        <taxon>Ascomycota</taxon>
        <taxon>Pezizomycotina</taxon>
        <taxon>Sordariomycetes</taxon>
        <taxon>Sordariomycetidae</taxon>
        <taxon>Sordariales</taxon>
        <taxon>Podosporaceae</taxon>
        <taxon>Podospora</taxon>
    </lineage>
</organism>
<proteinExistence type="predicted"/>
<dbReference type="EMBL" id="MU864459">
    <property type="protein sequence ID" value="KAK4185182.1"/>
    <property type="molecule type" value="Genomic_DNA"/>
</dbReference>
<keyword evidence="4" id="KW-1185">Reference proteome</keyword>
<reference evidence="3" key="2">
    <citation type="submission" date="2023-05" db="EMBL/GenBank/DDBJ databases">
        <authorList>
            <consortium name="Lawrence Berkeley National Laboratory"/>
            <person name="Steindorff A."/>
            <person name="Hensen N."/>
            <person name="Bonometti L."/>
            <person name="Westerberg I."/>
            <person name="Brannstrom I.O."/>
            <person name="Guillou S."/>
            <person name="Cros-Aarteil S."/>
            <person name="Calhoun S."/>
            <person name="Haridas S."/>
            <person name="Kuo A."/>
            <person name="Mondo S."/>
            <person name="Pangilinan J."/>
            <person name="Riley R."/>
            <person name="Labutti K."/>
            <person name="Andreopoulos B."/>
            <person name="Lipzen A."/>
            <person name="Chen C."/>
            <person name="Yanf M."/>
            <person name="Daum C."/>
            <person name="Ng V."/>
            <person name="Clum A."/>
            <person name="Ohm R."/>
            <person name="Martin F."/>
            <person name="Silar P."/>
            <person name="Natvig D."/>
            <person name="Lalanne C."/>
            <person name="Gautier V."/>
            <person name="Ament-Velasquez S.L."/>
            <person name="Kruys A."/>
            <person name="Hutchinson M.I."/>
            <person name="Powell A.J."/>
            <person name="Barry K."/>
            <person name="Miller A.N."/>
            <person name="Grigoriev I.V."/>
            <person name="Debuchy R."/>
            <person name="Gladieux P."/>
            <person name="Thoren M.H."/>
            <person name="Johannesson H."/>
        </authorList>
    </citation>
    <scope>NUCLEOTIDE SEQUENCE</scope>
    <source>
        <strain evidence="3">PSN309</strain>
    </source>
</reference>
<dbReference type="SUPFAM" id="SSF53474">
    <property type="entry name" value="alpha/beta-Hydrolases"/>
    <property type="match status" value="1"/>
</dbReference>
<name>A0AAN7AGM3_9PEZI</name>
<feature type="domain" description="Alpha/beta hydrolase fold-3" evidence="2">
    <location>
        <begin position="100"/>
        <end position="316"/>
    </location>
</feature>
<sequence>MSLSSDITIDTSAFSQEPVTEETIKVNDILENLTTQRPRWYEVGPARYREMAEAGETSFPPPPNLPGAKDTAIPSRDQHRAIPLRVYTPGNGEPSKGIFLQIHGGGFTIMSHRGQDALLQRYANACQLTAISVGYRLAPEHPWPAAIHDCFDAAEYLVENSQSVYSAPPVLFISGESAGSCLAVQTAFHLLRTRPQARILGTVFPYGQFDVTLNLPSMTSSTRPLLINYDIMRRFAECYTPGMSIEERRNPLISPLYDDLHALAKAAPGNKLPPALFLCGTKDPLLDDTLLMSTKWMATGSEAIVKIYPEAPHGFTLMPGYTLSEDASAIALEFVKRKLDGVATDA</sequence>
<protein>
    <submittedName>
        <fullName evidence="3">Acetyl esterase</fullName>
    </submittedName>
</protein>
<feature type="region of interest" description="Disordered" evidence="1">
    <location>
        <begin position="52"/>
        <end position="73"/>
    </location>
</feature>
<dbReference type="PANTHER" id="PTHR23025">
    <property type="entry name" value="TRIACYLGLYCEROL LIPASE"/>
    <property type="match status" value="1"/>
</dbReference>
<dbReference type="Gene3D" id="3.40.50.1820">
    <property type="entry name" value="alpha/beta hydrolase"/>
    <property type="match status" value="1"/>
</dbReference>
<comment type="caution">
    <text evidence="3">The sequence shown here is derived from an EMBL/GenBank/DDBJ whole genome shotgun (WGS) entry which is preliminary data.</text>
</comment>
<dbReference type="GO" id="GO:0005829">
    <property type="term" value="C:cytosol"/>
    <property type="evidence" value="ECO:0007669"/>
    <property type="project" value="TreeGrafter"/>
</dbReference>
<dbReference type="InterPro" id="IPR029058">
    <property type="entry name" value="AB_hydrolase_fold"/>
</dbReference>